<proteinExistence type="predicted"/>
<evidence type="ECO:0000313" key="2">
    <source>
        <dbReference type="Proteomes" id="UP000027238"/>
    </source>
</evidence>
<keyword evidence="2" id="KW-1185">Reference proteome</keyword>
<dbReference type="STRING" id="1173701.A0A066X5Q5"/>
<dbReference type="AlphaFoldDB" id="A0A066X5Q5"/>
<dbReference type="Proteomes" id="UP000027238">
    <property type="component" value="Unassembled WGS sequence"/>
</dbReference>
<gene>
    <name evidence="1" type="ORF">CSUB01_01350</name>
</gene>
<dbReference type="EMBL" id="JMSE01001147">
    <property type="protein sequence ID" value="KDN64257.1"/>
    <property type="molecule type" value="Genomic_DNA"/>
</dbReference>
<organism evidence="1 2">
    <name type="scientific">Colletotrichum sublineola</name>
    <name type="common">Sorghum anthracnose fungus</name>
    <dbReference type="NCBI Taxonomy" id="1173701"/>
    <lineage>
        <taxon>Eukaryota</taxon>
        <taxon>Fungi</taxon>
        <taxon>Dikarya</taxon>
        <taxon>Ascomycota</taxon>
        <taxon>Pezizomycotina</taxon>
        <taxon>Sordariomycetes</taxon>
        <taxon>Hypocreomycetidae</taxon>
        <taxon>Glomerellales</taxon>
        <taxon>Glomerellaceae</taxon>
        <taxon>Colletotrichum</taxon>
        <taxon>Colletotrichum graminicola species complex</taxon>
    </lineage>
</organism>
<dbReference type="OrthoDB" id="7464126at2759"/>
<reference evidence="2" key="1">
    <citation type="journal article" date="2014" name="Genome Announc.">
        <title>Draft genome sequence of Colletotrichum sublineola, a destructive pathogen of cultivated sorghum.</title>
        <authorList>
            <person name="Baroncelli R."/>
            <person name="Sanz-Martin J.M."/>
            <person name="Rech G.E."/>
            <person name="Sukno S.A."/>
            <person name="Thon M.R."/>
        </authorList>
    </citation>
    <scope>NUCLEOTIDE SEQUENCE [LARGE SCALE GENOMIC DNA]</scope>
    <source>
        <strain evidence="2">TX430BB</strain>
    </source>
</reference>
<accession>A0A066X5Q5</accession>
<evidence type="ECO:0000313" key="1">
    <source>
        <dbReference type="EMBL" id="KDN64257.1"/>
    </source>
</evidence>
<protein>
    <submittedName>
        <fullName evidence="1">Uncharacterized protein</fullName>
    </submittedName>
</protein>
<name>A0A066X5Q5_COLSU</name>
<dbReference type="HOGENOM" id="CLU_789916_0_0_1"/>
<comment type="caution">
    <text evidence="1">The sequence shown here is derived from an EMBL/GenBank/DDBJ whole genome shotgun (WGS) entry which is preliminary data.</text>
</comment>
<sequence>MKRPSSEDMLIISSDIWKSALDDLSEKDKQCLLEATAGQETCSATIHDLLELTNTKKAECVEKRWKVRVGDRTIILRDVLEKMSVWVAKIIIQSSGDNAANLAIFTFQWLLYAHKTIDLDSFASIASSYFSGGSSNQNYEGLEVIDVCANLVIQRPGTYTFEFAHLSVREFFEGLDQKGIKDFISKTGHESIAVACIRHLLHAATRGMAGLELDSNCDEDIAQVINDDLVKVSDDTDDDGETFPESILGLYDALEGVEIGISEGPGKQDSLKTKQERIASEISKTTESRYSTDEWVFHVQGAGELRKSDPLKTLINAFVFEEDCPGKVSLMFEGCCLAASLTHDSPRLGAE</sequence>